<name>Q7URB1_RHOBA</name>
<proteinExistence type="predicted"/>
<dbReference type="HOGENOM" id="CLU_3065590_0_0_0"/>
<accession>Q7URB1</accession>
<gene>
    <name evidence="1" type="ordered locus">RB5777</name>
</gene>
<sequence length="53" mass="5664">MSPVPISPQRTVIQIRSIPKINECHDANALLAIGMRNGRSTASQDQCCPGSTV</sequence>
<dbReference type="AlphaFoldDB" id="Q7URB1"/>
<dbReference type="Proteomes" id="UP000001025">
    <property type="component" value="Chromosome"/>
</dbReference>
<dbReference type="KEGG" id="rba:RB5777"/>
<protein>
    <submittedName>
        <fullName evidence="1">Uncharacterized protein</fullName>
    </submittedName>
</protein>
<reference evidence="1 2" key="1">
    <citation type="journal article" date="2003" name="Proc. Natl. Acad. Sci. U.S.A.">
        <title>Complete genome sequence of the marine planctomycete Pirellula sp. strain 1.</title>
        <authorList>
            <person name="Gloeckner F.O."/>
            <person name="Kube M."/>
            <person name="Bauer M."/>
            <person name="Teeling H."/>
            <person name="Lombardot T."/>
            <person name="Ludwig W."/>
            <person name="Gade D."/>
            <person name="Beck A."/>
            <person name="Borzym K."/>
            <person name="Heitmann K."/>
            <person name="Rabus R."/>
            <person name="Schlesner H."/>
            <person name="Amann R."/>
            <person name="Reinhardt R."/>
        </authorList>
    </citation>
    <scope>NUCLEOTIDE SEQUENCE [LARGE SCALE GENOMIC DNA]</scope>
    <source>
        <strain evidence="2">DSM 10527 / NCIMB 13988 / SH1</strain>
    </source>
</reference>
<dbReference type="EnsemblBacteria" id="CAD74429">
    <property type="protein sequence ID" value="CAD74429"/>
    <property type="gene ID" value="RB5777"/>
</dbReference>
<evidence type="ECO:0000313" key="2">
    <source>
        <dbReference type="Proteomes" id="UP000001025"/>
    </source>
</evidence>
<dbReference type="InParanoid" id="Q7URB1"/>
<keyword evidence="2" id="KW-1185">Reference proteome</keyword>
<organism evidence="1 2">
    <name type="scientific">Rhodopirellula baltica (strain DSM 10527 / NCIMB 13988 / SH1)</name>
    <dbReference type="NCBI Taxonomy" id="243090"/>
    <lineage>
        <taxon>Bacteria</taxon>
        <taxon>Pseudomonadati</taxon>
        <taxon>Planctomycetota</taxon>
        <taxon>Planctomycetia</taxon>
        <taxon>Pirellulales</taxon>
        <taxon>Pirellulaceae</taxon>
        <taxon>Rhodopirellula</taxon>
    </lineage>
</organism>
<evidence type="ECO:0000313" key="1">
    <source>
        <dbReference type="EMBL" id="CAD74429.1"/>
    </source>
</evidence>
<dbReference type="EMBL" id="BX294142">
    <property type="protein sequence ID" value="CAD74429.1"/>
    <property type="molecule type" value="Genomic_DNA"/>
</dbReference>